<evidence type="ECO:0000313" key="15">
    <source>
        <dbReference type="RefSeq" id="XP_013774939.1"/>
    </source>
</evidence>
<sequence length="627" mass="72393">MSAFNFRLLLYRYVFLFCFHCISADLYSINDDVLSLNSDTFDKAVLNKDNAWVIEFYNSWCGACIRFAPTWKEFAKDIKGWKNVVSAGAVNCADEENLKLCRDYDVNKFPSIRHFWANVDKNNIGKDANHKENVEALRHQLIDFLTLSSDLPTPKDWPSLVPLGAKTIDDVWKTVPQQISQVFLLIESPSSYIGKEVILDMSAEKNIQILCIDLNNKVLLAQLLRKEKIPSSSFLLLLTRKGGSKVIAIAKEERYAREQFVKVLKEIVNNGKIVGGYMDKPVDLVKTGNNSDKVYMVDLENVLSYSLRQEVGVYKTLKGKELKALQQYLAALSKFFPGKPHVVGFLKELYRWISKETNSLLVEDMLKYMDDIQTEEIYIPQMKEWQGCSGTQPRFRGYPCGLWMLFHVLTVQALEKHYQGKNPDPYWILYAINGYIQNFFTCRECSKNFNRMAASLKQELKNPNDTVLWLWNAHNRANKRLEGDLTEDPNHPKIQFPSKKMCSECHLESDENSVSWNLKAVLKFFTAFYSAKNIVFGSPNEEHKLLKKQKNIDNSNLLEQEGKKGMNKNHLDYGILGSWNFGYFSGTDISLCVVLYMTSIILLAILYFIFLIRRRKRKLQLFKNSKV</sequence>
<keyword evidence="5 10" id="KW-0274">FAD</keyword>
<dbReference type="PROSITE" id="PS51352">
    <property type="entry name" value="THIOREDOXIN_2"/>
    <property type="match status" value="1"/>
</dbReference>
<dbReference type="InterPro" id="IPR042568">
    <property type="entry name" value="QSOX_FAD-bd_sf"/>
</dbReference>
<organism evidence="14 15">
    <name type="scientific">Limulus polyphemus</name>
    <name type="common">Atlantic horseshoe crab</name>
    <dbReference type="NCBI Taxonomy" id="6850"/>
    <lineage>
        <taxon>Eukaryota</taxon>
        <taxon>Metazoa</taxon>
        <taxon>Ecdysozoa</taxon>
        <taxon>Arthropoda</taxon>
        <taxon>Chelicerata</taxon>
        <taxon>Merostomata</taxon>
        <taxon>Xiphosura</taxon>
        <taxon>Limulidae</taxon>
        <taxon>Limulus</taxon>
    </lineage>
</organism>
<reference evidence="15" key="1">
    <citation type="submission" date="2025-08" db="UniProtKB">
        <authorList>
            <consortium name="RefSeq"/>
        </authorList>
    </citation>
    <scope>IDENTIFICATION</scope>
    <source>
        <tissue evidence="15">Muscle</tissue>
    </source>
</reference>
<keyword evidence="3 10" id="KW-0285">Flavoprotein</keyword>
<feature type="chain" id="PRO_5045468018" description="Sulfhydryl oxidase" evidence="11">
    <location>
        <begin position="25"/>
        <end position="627"/>
    </location>
</feature>
<keyword evidence="7" id="KW-1015">Disulfide bond</keyword>
<comment type="cofactor">
    <cofactor evidence="1 10">
        <name>FAD</name>
        <dbReference type="ChEBI" id="CHEBI:57692"/>
    </cofactor>
</comment>
<name>A0ABM1B4Z6_LIMPO</name>
<dbReference type="Pfam" id="PF18371">
    <property type="entry name" value="FAD_SOX"/>
    <property type="match status" value="1"/>
</dbReference>
<keyword evidence="8" id="KW-0325">Glycoprotein</keyword>
<evidence type="ECO:0000256" key="11">
    <source>
        <dbReference type="SAM" id="SignalP"/>
    </source>
</evidence>
<dbReference type="Gene3D" id="3.40.30.10">
    <property type="entry name" value="Glutaredoxin"/>
    <property type="match status" value="2"/>
</dbReference>
<feature type="domain" description="ERV/ALR sulfhydryl oxidase" evidence="12">
    <location>
        <begin position="391"/>
        <end position="495"/>
    </location>
</feature>
<dbReference type="SUPFAM" id="SSF52833">
    <property type="entry name" value="Thioredoxin-like"/>
    <property type="match status" value="1"/>
</dbReference>
<proteinExistence type="inferred from homology"/>
<dbReference type="EC" id="1.8.3.2" evidence="10"/>
<dbReference type="PROSITE" id="PS51324">
    <property type="entry name" value="ERV_ALR"/>
    <property type="match status" value="1"/>
</dbReference>
<evidence type="ECO:0000256" key="6">
    <source>
        <dbReference type="ARBA" id="ARBA00023002"/>
    </source>
</evidence>
<evidence type="ECO:0000256" key="10">
    <source>
        <dbReference type="RuleBase" id="RU371123"/>
    </source>
</evidence>
<evidence type="ECO:0000256" key="3">
    <source>
        <dbReference type="ARBA" id="ARBA00022630"/>
    </source>
</evidence>
<evidence type="ECO:0000256" key="8">
    <source>
        <dbReference type="ARBA" id="ARBA00023180"/>
    </source>
</evidence>
<keyword evidence="4 11" id="KW-0732">Signal</keyword>
<protein>
    <recommendedName>
        <fullName evidence="10">Sulfhydryl oxidase</fullName>
        <ecNumber evidence="10">1.8.3.2</ecNumber>
    </recommendedName>
</protein>
<comment type="catalytic activity">
    <reaction evidence="9 10">
        <text>2 R'C(R)SH + O2 = R'C(R)S-S(R)CR' + H2O2</text>
        <dbReference type="Rhea" id="RHEA:17357"/>
        <dbReference type="ChEBI" id="CHEBI:15379"/>
        <dbReference type="ChEBI" id="CHEBI:16240"/>
        <dbReference type="ChEBI" id="CHEBI:16520"/>
        <dbReference type="ChEBI" id="CHEBI:17412"/>
        <dbReference type="EC" id="1.8.3.2"/>
    </reaction>
</comment>
<accession>A0ABM1B4Z6</accession>
<evidence type="ECO:0000259" key="13">
    <source>
        <dbReference type="PROSITE" id="PS51352"/>
    </source>
</evidence>
<keyword evidence="10" id="KW-0812">Transmembrane</keyword>
<evidence type="ECO:0000256" key="7">
    <source>
        <dbReference type="ARBA" id="ARBA00023157"/>
    </source>
</evidence>
<feature type="domain" description="Thioredoxin" evidence="13">
    <location>
        <begin position="8"/>
        <end position="147"/>
    </location>
</feature>
<gene>
    <name evidence="15" type="primary">LOC106459821</name>
</gene>
<feature type="signal peptide" evidence="11">
    <location>
        <begin position="1"/>
        <end position="24"/>
    </location>
</feature>
<dbReference type="SUPFAM" id="SSF69000">
    <property type="entry name" value="FAD-dependent thiol oxidase"/>
    <property type="match status" value="1"/>
</dbReference>
<evidence type="ECO:0000256" key="9">
    <source>
        <dbReference type="ARBA" id="ARBA00048864"/>
    </source>
</evidence>
<dbReference type="InterPro" id="IPR040986">
    <property type="entry name" value="QSOX_FAD-bd_dom"/>
</dbReference>
<keyword evidence="6 10" id="KW-0560">Oxidoreductase</keyword>
<keyword evidence="10" id="KW-0472">Membrane</keyword>
<dbReference type="GeneID" id="106459821"/>
<evidence type="ECO:0000259" key="12">
    <source>
        <dbReference type="PROSITE" id="PS51324"/>
    </source>
</evidence>
<dbReference type="InterPro" id="IPR036249">
    <property type="entry name" value="Thioredoxin-like_sf"/>
</dbReference>
<dbReference type="Gene3D" id="1.20.120.1960">
    <property type="entry name" value="QSOX sulfhydryl oxidase domain"/>
    <property type="match status" value="1"/>
</dbReference>
<dbReference type="InterPro" id="IPR039798">
    <property type="entry name" value="Sulfhydryl_oxidase"/>
</dbReference>
<evidence type="ECO:0000256" key="5">
    <source>
        <dbReference type="ARBA" id="ARBA00022827"/>
    </source>
</evidence>
<dbReference type="PANTHER" id="PTHR22897:SF8">
    <property type="entry name" value="SULFHYDRYL OXIDASE"/>
    <property type="match status" value="1"/>
</dbReference>
<comment type="similarity">
    <text evidence="2">Belongs to the quiescin-sulfhydryl oxidase (QSOX) family.</text>
</comment>
<evidence type="ECO:0000256" key="4">
    <source>
        <dbReference type="ARBA" id="ARBA00022729"/>
    </source>
</evidence>
<dbReference type="InterPro" id="IPR013766">
    <property type="entry name" value="Thioredoxin_domain"/>
</dbReference>
<dbReference type="Proteomes" id="UP000694941">
    <property type="component" value="Unplaced"/>
</dbReference>
<dbReference type="InterPro" id="IPR036774">
    <property type="entry name" value="ERV/ALR_sulphydryl_oxid_sf"/>
</dbReference>
<dbReference type="Pfam" id="PF00085">
    <property type="entry name" value="Thioredoxin"/>
    <property type="match status" value="1"/>
</dbReference>
<dbReference type="PANTHER" id="PTHR22897">
    <property type="entry name" value="QUIESCIN Q6-RELATED SULFHYDRYL OXIDASE"/>
    <property type="match status" value="1"/>
</dbReference>
<dbReference type="RefSeq" id="XP_013774939.1">
    <property type="nucleotide sequence ID" value="XM_013919485.2"/>
</dbReference>
<evidence type="ECO:0000256" key="1">
    <source>
        <dbReference type="ARBA" id="ARBA00001974"/>
    </source>
</evidence>
<dbReference type="CDD" id="cd02992">
    <property type="entry name" value="PDI_a_QSOX"/>
    <property type="match status" value="1"/>
</dbReference>
<dbReference type="Pfam" id="PF04777">
    <property type="entry name" value="Evr1_Alr"/>
    <property type="match status" value="1"/>
</dbReference>
<dbReference type="Gene3D" id="1.20.120.310">
    <property type="entry name" value="ERV/ALR sulfhydryl oxidase domain"/>
    <property type="match status" value="1"/>
</dbReference>
<keyword evidence="10" id="KW-1133">Transmembrane helix</keyword>
<dbReference type="InterPro" id="IPR017905">
    <property type="entry name" value="ERV/ALR_sulphydryl_oxidase"/>
</dbReference>
<evidence type="ECO:0000313" key="14">
    <source>
        <dbReference type="Proteomes" id="UP000694941"/>
    </source>
</evidence>
<evidence type="ECO:0000256" key="2">
    <source>
        <dbReference type="ARBA" id="ARBA00006041"/>
    </source>
</evidence>
<feature type="transmembrane region" description="Helical" evidence="10">
    <location>
        <begin position="593"/>
        <end position="612"/>
    </location>
</feature>
<keyword evidence="14" id="KW-1185">Reference proteome</keyword>